<dbReference type="SUPFAM" id="SSF55174">
    <property type="entry name" value="Alpha-L RNA-binding motif"/>
    <property type="match status" value="1"/>
</dbReference>
<proteinExistence type="inferred from homology"/>
<comment type="function">
    <text evidence="7">One of the primary rRNA binding proteins, it binds directly to 16S rRNA where it nucleates assembly of the body of the 30S subunit.</text>
</comment>
<organism evidence="12 13">
    <name type="scientific">Candidatus Sungiibacteriota bacterium</name>
    <dbReference type="NCBI Taxonomy" id="2750080"/>
    <lineage>
        <taxon>Bacteria</taxon>
        <taxon>Candidatus Sungiibacteriota</taxon>
    </lineage>
</organism>
<evidence type="ECO:0000256" key="6">
    <source>
        <dbReference type="ARBA" id="ARBA00035254"/>
    </source>
</evidence>
<evidence type="ECO:0000313" key="12">
    <source>
        <dbReference type="EMBL" id="MBI2096967.1"/>
    </source>
</evidence>
<dbReference type="InterPro" id="IPR018079">
    <property type="entry name" value="Ribosomal_uS4_CS"/>
</dbReference>
<dbReference type="InterPro" id="IPR022801">
    <property type="entry name" value="Ribosomal_uS4"/>
</dbReference>
<dbReference type="PROSITE" id="PS00632">
    <property type="entry name" value="RIBOSOMAL_S4"/>
    <property type="match status" value="1"/>
</dbReference>
<evidence type="ECO:0000313" key="13">
    <source>
        <dbReference type="Proteomes" id="UP000724148"/>
    </source>
</evidence>
<dbReference type="NCBIfam" id="NF003717">
    <property type="entry name" value="PRK05327.1"/>
    <property type="match status" value="1"/>
</dbReference>
<dbReference type="GO" id="GO:0006412">
    <property type="term" value="P:translation"/>
    <property type="evidence" value="ECO:0007669"/>
    <property type="project" value="UniProtKB-UniRule"/>
</dbReference>
<evidence type="ECO:0000256" key="3">
    <source>
        <dbReference type="ARBA" id="ARBA00022884"/>
    </source>
</evidence>
<keyword evidence="3 7" id="KW-0694">RNA-binding</keyword>
<evidence type="ECO:0000256" key="7">
    <source>
        <dbReference type="HAMAP-Rule" id="MF_01306"/>
    </source>
</evidence>
<evidence type="ECO:0000256" key="5">
    <source>
        <dbReference type="ARBA" id="ARBA00023274"/>
    </source>
</evidence>
<dbReference type="InterPro" id="IPR036986">
    <property type="entry name" value="S4_RNA-bd_sf"/>
</dbReference>
<protein>
    <recommendedName>
        <fullName evidence="6 7">Small ribosomal subunit protein uS4</fullName>
    </recommendedName>
</protein>
<dbReference type="GO" id="GO:0015935">
    <property type="term" value="C:small ribosomal subunit"/>
    <property type="evidence" value="ECO:0007669"/>
    <property type="project" value="InterPro"/>
</dbReference>
<dbReference type="InterPro" id="IPR005709">
    <property type="entry name" value="Ribosomal_uS4_bac-type"/>
</dbReference>
<comment type="similarity">
    <text evidence="1 7 8">Belongs to the universal ribosomal protein uS4 family.</text>
</comment>
<dbReference type="Gene3D" id="3.10.290.10">
    <property type="entry name" value="RNA-binding S4 domain"/>
    <property type="match status" value="1"/>
</dbReference>
<keyword evidence="4 7" id="KW-0689">Ribosomal protein</keyword>
<gene>
    <name evidence="7 12" type="primary">rpsD</name>
    <name evidence="12" type="ORF">HYT40_02320</name>
</gene>
<dbReference type="InterPro" id="IPR002942">
    <property type="entry name" value="S4_RNA-bd"/>
</dbReference>
<dbReference type="SMART" id="SM00363">
    <property type="entry name" value="S4"/>
    <property type="match status" value="1"/>
</dbReference>
<evidence type="ECO:0000256" key="4">
    <source>
        <dbReference type="ARBA" id="ARBA00022980"/>
    </source>
</evidence>
<dbReference type="GO" id="GO:0042274">
    <property type="term" value="P:ribosomal small subunit biogenesis"/>
    <property type="evidence" value="ECO:0007669"/>
    <property type="project" value="TreeGrafter"/>
</dbReference>
<dbReference type="GO" id="GO:0003735">
    <property type="term" value="F:structural constituent of ribosome"/>
    <property type="evidence" value="ECO:0007669"/>
    <property type="project" value="InterPro"/>
</dbReference>
<dbReference type="EMBL" id="JACOZA010000064">
    <property type="protein sequence ID" value="MBI2096967.1"/>
    <property type="molecule type" value="Genomic_DNA"/>
</dbReference>
<dbReference type="PROSITE" id="PS50889">
    <property type="entry name" value="S4"/>
    <property type="match status" value="1"/>
</dbReference>
<dbReference type="NCBIfam" id="TIGR01017">
    <property type="entry name" value="rpsD_bact"/>
    <property type="match status" value="1"/>
</dbReference>
<dbReference type="AlphaFoldDB" id="A0A931SBM8"/>
<evidence type="ECO:0000259" key="11">
    <source>
        <dbReference type="SMART" id="SM01390"/>
    </source>
</evidence>
<dbReference type="SMART" id="SM01390">
    <property type="entry name" value="Ribosomal_S4"/>
    <property type="match status" value="1"/>
</dbReference>
<keyword evidence="2 7" id="KW-0699">rRNA-binding</keyword>
<keyword evidence="5 7" id="KW-0687">Ribonucleoprotein</keyword>
<feature type="domain" description="RNA-binding S4" evidence="10">
    <location>
        <begin position="97"/>
        <end position="160"/>
    </location>
</feature>
<dbReference type="PANTHER" id="PTHR11831:SF4">
    <property type="entry name" value="SMALL RIBOSOMAL SUBUNIT PROTEIN US4M"/>
    <property type="match status" value="1"/>
</dbReference>
<evidence type="ECO:0000256" key="9">
    <source>
        <dbReference type="SAM" id="MobiDB-lite"/>
    </source>
</evidence>
<sequence>MRIQAKCKICRRYGERMFMKGERCLGAKCGAIRRGTPPGMHGKRRRRPPSEYGTEMREKQKVRYSYGLTDRALRKIFTEASGMSGKTSEALVQLLERRLDNVVFRAGFAVSRSVARHLVSHGHILVNGKRVTIPSYRVKTGEVISIHRALLDSPLLADLGNRLKRYEPPAWLDLAKEERKVSVRNLPKEDELRSERNLRLVVEYYSK</sequence>
<name>A0A931SBM8_9BACT</name>
<dbReference type="GO" id="GO:0019843">
    <property type="term" value="F:rRNA binding"/>
    <property type="evidence" value="ECO:0007669"/>
    <property type="project" value="UniProtKB-UniRule"/>
</dbReference>
<dbReference type="Pfam" id="PF00163">
    <property type="entry name" value="Ribosomal_S4"/>
    <property type="match status" value="1"/>
</dbReference>
<evidence type="ECO:0000256" key="1">
    <source>
        <dbReference type="ARBA" id="ARBA00007465"/>
    </source>
</evidence>
<feature type="domain" description="Small ribosomal subunit protein uS4 N-terminal" evidence="11">
    <location>
        <begin position="1"/>
        <end position="96"/>
    </location>
</feature>
<dbReference type="HAMAP" id="MF_01306_B">
    <property type="entry name" value="Ribosomal_uS4_B"/>
    <property type="match status" value="1"/>
</dbReference>
<feature type="region of interest" description="Disordered" evidence="9">
    <location>
        <begin position="35"/>
        <end position="56"/>
    </location>
</feature>
<dbReference type="InterPro" id="IPR001912">
    <property type="entry name" value="Ribosomal_uS4_N"/>
</dbReference>
<evidence type="ECO:0000259" key="10">
    <source>
        <dbReference type="SMART" id="SM00363"/>
    </source>
</evidence>
<reference evidence="12" key="1">
    <citation type="submission" date="2020-07" db="EMBL/GenBank/DDBJ databases">
        <title>Huge and variable diversity of episymbiotic CPR bacteria and DPANN archaea in groundwater ecosystems.</title>
        <authorList>
            <person name="He C.Y."/>
            <person name="Keren R."/>
            <person name="Whittaker M."/>
            <person name="Farag I.F."/>
            <person name="Doudna J."/>
            <person name="Cate J.H.D."/>
            <person name="Banfield J.F."/>
        </authorList>
    </citation>
    <scope>NUCLEOTIDE SEQUENCE</scope>
    <source>
        <strain evidence="12">NC_groundwater_193_Ag_S-0.1um_51_7</strain>
    </source>
</reference>
<dbReference type="FunFam" id="3.10.290.10:FF:000001">
    <property type="entry name" value="30S ribosomal protein S4"/>
    <property type="match status" value="1"/>
</dbReference>
<evidence type="ECO:0000256" key="8">
    <source>
        <dbReference type="RuleBase" id="RU003699"/>
    </source>
</evidence>
<comment type="function">
    <text evidence="7">With S5 and S12 plays an important role in translational accuracy.</text>
</comment>
<comment type="caution">
    <text evidence="12">The sequence shown here is derived from an EMBL/GenBank/DDBJ whole genome shotgun (WGS) entry which is preliminary data.</text>
</comment>
<comment type="subunit">
    <text evidence="7">Part of the 30S ribosomal subunit. Contacts protein S5. The interaction surface between S4 and S5 is involved in control of translational fidelity.</text>
</comment>
<dbReference type="Proteomes" id="UP000724148">
    <property type="component" value="Unassembled WGS sequence"/>
</dbReference>
<dbReference type="Gene3D" id="1.10.1050.10">
    <property type="entry name" value="Ribosomal Protein S4 Delta 41, Chain A, domain 1"/>
    <property type="match status" value="1"/>
</dbReference>
<evidence type="ECO:0000256" key="2">
    <source>
        <dbReference type="ARBA" id="ARBA00022730"/>
    </source>
</evidence>
<dbReference type="PANTHER" id="PTHR11831">
    <property type="entry name" value="30S 40S RIBOSOMAL PROTEIN"/>
    <property type="match status" value="1"/>
</dbReference>
<dbReference type="CDD" id="cd00165">
    <property type="entry name" value="S4"/>
    <property type="match status" value="1"/>
</dbReference>
<accession>A0A931SBM8</accession>
<dbReference type="Pfam" id="PF01479">
    <property type="entry name" value="S4"/>
    <property type="match status" value="1"/>
</dbReference>